<dbReference type="AlphaFoldDB" id="A0A015JAY1"/>
<dbReference type="Proteomes" id="UP000022910">
    <property type="component" value="Unassembled WGS sequence"/>
</dbReference>
<sequence length="159" mass="18647">MATIIPSEDHYYAINYTPVDFIEGVPATYFLFSLREQGELHFNNFDTADAELRVEGLTTPFWVHKDYLILQSPFFREIFREASQSSDDSLIVINLPSPETFAPLLEYLYTGNDEKWYDTMDRNNYYDVWLNVDFLGLGKEARAICFAYYQNEILESEET</sequence>
<accession>A0A015JAY1</accession>
<dbReference type="SMR" id="A0A015JAY1"/>
<dbReference type="EMBL" id="JEMT01018553">
    <property type="protein sequence ID" value="EXX66642.1"/>
    <property type="molecule type" value="Genomic_DNA"/>
</dbReference>
<reference evidence="2 3" key="1">
    <citation type="submission" date="2014-02" db="EMBL/GenBank/DDBJ databases">
        <title>Single nucleus genome sequencing reveals high similarity among nuclei of an endomycorrhizal fungus.</title>
        <authorList>
            <person name="Lin K."/>
            <person name="Geurts R."/>
            <person name="Zhang Z."/>
            <person name="Limpens E."/>
            <person name="Saunders D.G."/>
            <person name="Mu D."/>
            <person name="Pang E."/>
            <person name="Cao H."/>
            <person name="Cha H."/>
            <person name="Lin T."/>
            <person name="Zhou Q."/>
            <person name="Shang Y."/>
            <person name="Li Y."/>
            <person name="Ivanov S."/>
            <person name="Sharma T."/>
            <person name="Velzen R.V."/>
            <person name="Ruijter N.D."/>
            <person name="Aanen D.K."/>
            <person name="Win J."/>
            <person name="Kamoun S."/>
            <person name="Bisseling T."/>
            <person name="Huang S."/>
        </authorList>
    </citation>
    <scope>NUCLEOTIDE SEQUENCE [LARGE SCALE GENOMIC DNA]</scope>
    <source>
        <strain evidence="3">DAOM197198w</strain>
    </source>
</reference>
<dbReference type="Gene3D" id="3.30.710.10">
    <property type="entry name" value="Potassium Channel Kv1.1, Chain A"/>
    <property type="match status" value="1"/>
</dbReference>
<dbReference type="SUPFAM" id="SSF54695">
    <property type="entry name" value="POZ domain"/>
    <property type="match status" value="1"/>
</dbReference>
<dbReference type="PROSITE" id="PS50097">
    <property type="entry name" value="BTB"/>
    <property type="match status" value="1"/>
</dbReference>
<comment type="caution">
    <text evidence="2">The sequence shown here is derived from an EMBL/GenBank/DDBJ whole genome shotgun (WGS) entry which is preliminary data.</text>
</comment>
<evidence type="ECO:0000259" key="1">
    <source>
        <dbReference type="PROSITE" id="PS50097"/>
    </source>
</evidence>
<proteinExistence type="predicted"/>
<name>A0A015JAY1_RHIIW</name>
<dbReference type="Pfam" id="PF00651">
    <property type="entry name" value="BTB"/>
    <property type="match status" value="1"/>
</dbReference>
<evidence type="ECO:0000313" key="2">
    <source>
        <dbReference type="EMBL" id="EXX66642.1"/>
    </source>
</evidence>
<dbReference type="OrthoDB" id="10250130at2759"/>
<gene>
    <name evidence="2" type="ORF">RirG_121860</name>
</gene>
<feature type="domain" description="BTB" evidence="1">
    <location>
        <begin position="48"/>
        <end position="112"/>
    </location>
</feature>
<protein>
    <recommendedName>
        <fullName evidence="1">BTB domain-containing protein</fullName>
    </recommendedName>
</protein>
<dbReference type="InterPro" id="IPR000210">
    <property type="entry name" value="BTB/POZ_dom"/>
</dbReference>
<keyword evidence="3" id="KW-1185">Reference proteome</keyword>
<dbReference type="CDD" id="cd18186">
    <property type="entry name" value="BTB_POZ_ZBTB_KLHL-like"/>
    <property type="match status" value="1"/>
</dbReference>
<organism evidence="2 3">
    <name type="scientific">Rhizophagus irregularis (strain DAOM 197198w)</name>
    <name type="common">Glomus intraradices</name>
    <dbReference type="NCBI Taxonomy" id="1432141"/>
    <lineage>
        <taxon>Eukaryota</taxon>
        <taxon>Fungi</taxon>
        <taxon>Fungi incertae sedis</taxon>
        <taxon>Mucoromycota</taxon>
        <taxon>Glomeromycotina</taxon>
        <taxon>Glomeromycetes</taxon>
        <taxon>Glomerales</taxon>
        <taxon>Glomeraceae</taxon>
        <taxon>Rhizophagus</taxon>
    </lineage>
</organism>
<dbReference type="InterPro" id="IPR011333">
    <property type="entry name" value="SKP1/BTB/POZ_sf"/>
</dbReference>
<evidence type="ECO:0000313" key="3">
    <source>
        <dbReference type="Proteomes" id="UP000022910"/>
    </source>
</evidence>
<dbReference type="HOGENOM" id="CLU_124030_0_0_1"/>